<dbReference type="EMBL" id="CBFJ010000097">
    <property type="protein sequence ID" value="CDC45823.1"/>
    <property type="molecule type" value="Genomic_DNA"/>
</dbReference>
<dbReference type="GO" id="GO:0005524">
    <property type="term" value="F:ATP binding"/>
    <property type="evidence" value="ECO:0007669"/>
    <property type="project" value="InterPro"/>
</dbReference>
<dbReference type="InterPro" id="IPR003593">
    <property type="entry name" value="AAA+_ATPase"/>
</dbReference>
<comment type="caution">
    <text evidence="2">The sequence shown here is derived from an EMBL/GenBank/DDBJ whole genome shotgun (WGS) entry which is preliminary data.</text>
</comment>
<evidence type="ECO:0000313" key="3">
    <source>
        <dbReference type="Proteomes" id="UP000018142"/>
    </source>
</evidence>
<evidence type="ECO:0000259" key="1">
    <source>
        <dbReference type="SMART" id="SM00382"/>
    </source>
</evidence>
<dbReference type="CDD" id="cd00009">
    <property type="entry name" value="AAA"/>
    <property type="match status" value="1"/>
</dbReference>
<name>R6RA87_9FIRM</name>
<dbReference type="InterPro" id="IPR027417">
    <property type="entry name" value="P-loop_NTPase"/>
</dbReference>
<feature type="domain" description="AAA+ ATPase" evidence="1">
    <location>
        <begin position="40"/>
        <end position="188"/>
    </location>
</feature>
<gene>
    <name evidence="2" type="ORF">BN788_01813</name>
</gene>
<accession>R6RA87</accession>
<dbReference type="AlphaFoldDB" id="R6RA87"/>
<protein>
    <submittedName>
        <fullName evidence="2">ATPase family associated with various cellular activities (AAA)</fullName>
    </submittedName>
</protein>
<dbReference type="Pfam" id="PF07726">
    <property type="entry name" value="AAA_3"/>
    <property type="match status" value="1"/>
</dbReference>
<dbReference type="InterPro" id="IPR011703">
    <property type="entry name" value="ATPase_AAA-3"/>
</dbReference>
<reference evidence="2" key="1">
    <citation type="submission" date="2012-11" db="EMBL/GenBank/DDBJ databases">
        <title>Dependencies among metagenomic species, viruses, plasmids and units of genetic variation.</title>
        <authorList>
            <person name="Nielsen H.B."/>
            <person name="Almeida M."/>
            <person name="Juncker A.S."/>
            <person name="Rasmussen S."/>
            <person name="Li J."/>
            <person name="Sunagawa S."/>
            <person name="Plichta D."/>
            <person name="Gautier L."/>
            <person name="Le Chatelier E."/>
            <person name="Peletier E."/>
            <person name="Bonde I."/>
            <person name="Nielsen T."/>
            <person name="Manichanh C."/>
            <person name="Arumugam M."/>
            <person name="Batto J."/>
            <person name="Santos M.B.Q.D."/>
            <person name="Blom N."/>
            <person name="Borruel N."/>
            <person name="Burgdorf K.S."/>
            <person name="Boumezbeur F."/>
            <person name="Casellas F."/>
            <person name="Dore J."/>
            <person name="Guarner F."/>
            <person name="Hansen T."/>
            <person name="Hildebrand F."/>
            <person name="Kaas R.S."/>
            <person name="Kennedy S."/>
            <person name="Kristiansen K."/>
            <person name="Kultima J.R."/>
            <person name="Leonard P."/>
            <person name="Levenez F."/>
            <person name="Lund O."/>
            <person name="Moumen B."/>
            <person name="Le Paslier D."/>
            <person name="Pons N."/>
            <person name="Pedersen O."/>
            <person name="Prifti E."/>
            <person name="Qin J."/>
            <person name="Raes J."/>
            <person name="Tap J."/>
            <person name="Tims S."/>
            <person name="Ussery D.W."/>
            <person name="Yamada T."/>
            <person name="MetaHit consortium"/>
            <person name="Renault P."/>
            <person name="Sicheritz-Ponten T."/>
            <person name="Bork P."/>
            <person name="Wang J."/>
            <person name="Brunak S."/>
            <person name="Ehrlich S.D."/>
        </authorList>
    </citation>
    <scope>NUCLEOTIDE SEQUENCE [LARGE SCALE GENOMIC DNA]</scope>
</reference>
<evidence type="ECO:0000313" key="2">
    <source>
        <dbReference type="EMBL" id="CDC45823.1"/>
    </source>
</evidence>
<dbReference type="Gene3D" id="3.40.50.300">
    <property type="entry name" value="P-loop containing nucleotide triphosphate hydrolases"/>
    <property type="match status" value="1"/>
</dbReference>
<dbReference type="SMART" id="SM00382">
    <property type="entry name" value="AAA"/>
    <property type="match status" value="1"/>
</dbReference>
<organism evidence="2 3">
    <name type="scientific">[Eubacterium] siraeum CAG:80</name>
    <dbReference type="NCBI Taxonomy" id="1263080"/>
    <lineage>
        <taxon>Bacteria</taxon>
        <taxon>Bacillati</taxon>
        <taxon>Bacillota</taxon>
        <taxon>Clostridia</taxon>
        <taxon>Eubacteriales</taxon>
        <taxon>Oscillospiraceae</taxon>
        <taxon>Oscillospiraceae incertae sedis</taxon>
    </lineage>
</organism>
<sequence>MNNNKEIRLSDIPLMDVNRMTEKLSHAYISIINNGLPIRTMPSVMLWGSPGVGKSQAVRQIAKEIEYGTGKEVHVTDVRLLLFNPIDLRGIPTANEDKTLAVWLKPQIFRMDESDDVINILFLDEISAAPQSVQAAAYQITLDRTVGEHKLPDNCIVIAAGNRTTDKSVAYKMPKALANRLLHIEVEGDFVSWKEWAIKSGVNEKVIGFLSFRQDYLMRFEADSNDLAFPTPRSWEMVSNILNGISDNIDDMYQLICGLIGTGTAVELRTWCNVYNRLPDIEEIFDGKNPPVPKGTDALYALISSMTVYARNHKEDINRIANSIRYADRMPPDFSAVLMKDYMYIEKNYKEKLMRIPEFIHWLQTKGSLMNGSVR</sequence>
<proteinExistence type="predicted"/>
<dbReference type="SUPFAM" id="SSF52540">
    <property type="entry name" value="P-loop containing nucleoside triphosphate hydrolases"/>
    <property type="match status" value="1"/>
</dbReference>
<dbReference type="GO" id="GO:0016887">
    <property type="term" value="F:ATP hydrolysis activity"/>
    <property type="evidence" value="ECO:0007669"/>
    <property type="project" value="InterPro"/>
</dbReference>
<dbReference type="Proteomes" id="UP000018142">
    <property type="component" value="Unassembled WGS sequence"/>
</dbReference>